<dbReference type="Gene3D" id="1.20.1250.20">
    <property type="entry name" value="MFS general substrate transporter like domains"/>
    <property type="match status" value="1"/>
</dbReference>
<evidence type="ECO:0000313" key="6">
    <source>
        <dbReference type="EMBL" id="KAF7505005.1"/>
    </source>
</evidence>
<sequence length="478" mass="52665">MAIENPEHRRVVHACLAVRAAESLGYALMSTPLLQLLESNVCRNYYREHNDSVLALDGSVSDQFCKAAEVQSVISYINGINSILTLVPALIAALLCFGLTQFVDKKIILVANVTGNFMMHLYLMAVLYFYDTFDPRWMWLAGLFSLIGGGDLIFAALLQALMAETVPNHSLSAYYLYSTALALMAIVIGSASSLSIMEKSVWLPVIMGTAMKSLSIPLVVLFVDRTETGCQPQTVDLHLLSTEDHEMENETEADMDRPYLPTKIIRRQATDLWNTLRGCLLPLAVCVSQDAGNSFRGILPYWLSREYHWSLRDTGYISLGERLLTALLISLLPRIPKWVLPGGGRGGGGDDGGRIRKGSSDLGLATLCLCLACLGTALLGFRWSRVSAIFSLAVLAAGTGFRDAYLSYVTSKLQKHQIMRVCMALSVAQYSAINFGVFVVGGLYSLCLEHGRPWMTSLPIWLCSLVFAFTIYLLRRSV</sequence>
<comment type="subcellular location">
    <subcellularLocation>
        <location evidence="1">Membrane</location>
        <topology evidence="1">Multi-pass membrane protein</topology>
    </subcellularLocation>
</comment>
<feature type="transmembrane region" description="Helical" evidence="5">
    <location>
        <begin position="362"/>
        <end position="383"/>
    </location>
</feature>
<evidence type="ECO:0000256" key="4">
    <source>
        <dbReference type="ARBA" id="ARBA00023136"/>
    </source>
</evidence>
<organism evidence="6 7">
    <name type="scientific">Endocarpon pusillum</name>
    <dbReference type="NCBI Taxonomy" id="364733"/>
    <lineage>
        <taxon>Eukaryota</taxon>
        <taxon>Fungi</taxon>
        <taxon>Dikarya</taxon>
        <taxon>Ascomycota</taxon>
        <taxon>Pezizomycotina</taxon>
        <taxon>Eurotiomycetes</taxon>
        <taxon>Chaetothyriomycetidae</taxon>
        <taxon>Verrucariales</taxon>
        <taxon>Verrucariaceae</taxon>
        <taxon>Endocarpon</taxon>
    </lineage>
</organism>
<evidence type="ECO:0000256" key="5">
    <source>
        <dbReference type="SAM" id="Phobius"/>
    </source>
</evidence>
<feature type="transmembrane region" description="Helical" evidence="5">
    <location>
        <begin position="421"/>
        <end position="446"/>
    </location>
</feature>
<accession>A0A8H7A9C4</accession>
<evidence type="ECO:0000256" key="1">
    <source>
        <dbReference type="ARBA" id="ARBA00004141"/>
    </source>
</evidence>
<evidence type="ECO:0000313" key="7">
    <source>
        <dbReference type="Proteomes" id="UP000606974"/>
    </source>
</evidence>
<feature type="transmembrane region" description="Helical" evidence="5">
    <location>
        <begin position="458"/>
        <end position="474"/>
    </location>
</feature>
<comment type="caution">
    <text evidence="6">The sequence shown here is derived from an EMBL/GenBank/DDBJ whole genome shotgun (WGS) entry which is preliminary data.</text>
</comment>
<evidence type="ECO:0000256" key="2">
    <source>
        <dbReference type="ARBA" id="ARBA00022692"/>
    </source>
</evidence>
<dbReference type="EMBL" id="JAACFV010000121">
    <property type="protein sequence ID" value="KAF7505005.1"/>
    <property type="molecule type" value="Genomic_DNA"/>
</dbReference>
<feature type="transmembrane region" description="Helical" evidence="5">
    <location>
        <begin position="202"/>
        <end position="223"/>
    </location>
</feature>
<gene>
    <name evidence="6" type="ORF">GJ744_001526</name>
</gene>
<evidence type="ECO:0000256" key="3">
    <source>
        <dbReference type="ARBA" id="ARBA00022989"/>
    </source>
</evidence>
<name>A0A8H7A9C4_9EURO</name>
<dbReference type="InterPro" id="IPR036259">
    <property type="entry name" value="MFS_trans_sf"/>
</dbReference>
<dbReference type="OrthoDB" id="194139at2759"/>
<dbReference type="AlphaFoldDB" id="A0A8H7A9C4"/>
<feature type="transmembrane region" description="Helical" evidence="5">
    <location>
        <begin position="136"/>
        <end position="162"/>
    </location>
</feature>
<feature type="transmembrane region" description="Helical" evidence="5">
    <location>
        <begin position="389"/>
        <end position="409"/>
    </location>
</feature>
<dbReference type="GO" id="GO:0016020">
    <property type="term" value="C:membrane"/>
    <property type="evidence" value="ECO:0007669"/>
    <property type="project" value="UniProtKB-SubCell"/>
</dbReference>
<dbReference type="GO" id="GO:0022857">
    <property type="term" value="F:transmembrane transporter activity"/>
    <property type="evidence" value="ECO:0007669"/>
    <property type="project" value="TreeGrafter"/>
</dbReference>
<keyword evidence="4 5" id="KW-0472">Membrane</keyword>
<feature type="transmembrane region" description="Helical" evidence="5">
    <location>
        <begin position="107"/>
        <end position="130"/>
    </location>
</feature>
<keyword evidence="2 5" id="KW-0812">Transmembrane</keyword>
<keyword evidence="3 5" id="KW-1133">Transmembrane helix</keyword>
<evidence type="ECO:0008006" key="8">
    <source>
        <dbReference type="Google" id="ProtNLM"/>
    </source>
</evidence>
<dbReference type="PANTHER" id="PTHR23507:SF1">
    <property type="entry name" value="FI18259P1-RELATED"/>
    <property type="match status" value="1"/>
</dbReference>
<proteinExistence type="predicted"/>
<feature type="transmembrane region" description="Helical" evidence="5">
    <location>
        <begin position="174"/>
        <end position="196"/>
    </location>
</feature>
<dbReference type="SUPFAM" id="SSF103473">
    <property type="entry name" value="MFS general substrate transporter"/>
    <property type="match status" value="1"/>
</dbReference>
<feature type="transmembrane region" description="Helical" evidence="5">
    <location>
        <begin position="80"/>
        <end position="100"/>
    </location>
</feature>
<protein>
    <recommendedName>
        <fullName evidence="8">Major facilitator superfamily (MFS) profile domain-containing protein</fullName>
    </recommendedName>
</protein>
<keyword evidence="7" id="KW-1185">Reference proteome</keyword>
<dbReference type="PANTHER" id="PTHR23507">
    <property type="entry name" value="ZGC:174356"/>
    <property type="match status" value="1"/>
</dbReference>
<reference evidence="6" key="1">
    <citation type="submission" date="2020-02" db="EMBL/GenBank/DDBJ databases">
        <authorList>
            <person name="Palmer J.M."/>
        </authorList>
    </citation>
    <scope>NUCLEOTIDE SEQUENCE</scope>
    <source>
        <strain evidence="6">EPUS1.4</strain>
        <tissue evidence="6">Thallus</tissue>
    </source>
</reference>
<dbReference type="Proteomes" id="UP000606974">
    <property type="component" value="Unassembled WGS sequence"/>
</dbReference>